<dbReference type="Pfam" id="PF04250">
    <property type="entry name" value="DUF429"/>
    <property type="match status" value="1"/>
</dbReference>
<dbReference type="OrthoDB" id="4870479at2"/>
<dbReference type="Proteomes" id="UP000306985">
    <property type="component" value="Unassembled WGS sequence"/>
</dbReference>
<dbReference type="EMBL" id="SZZH01000003">
    <property type="protein sequence ID" value="TKV59033.1"/>
    <property type="molecule type" value="Genomic_DNA"/>
</dbReference>
<keyword evidence="2" id="KW-1185">Reference proteome</keyword>
<evidence type="ECO:0000313" key="2">
    <source>
        <dbReference type="Proteomes" id="UP000306985"/>
    </source>
</evidence>
<proteinExistence type="predicted"/>
<name>A0A4U6QFP5_9ACTN</name>
<dbReference type="InterPro" id="IPR007362">
    <property type="entry name" value="DUF429"/>
</dbReference>
<reference evidence="1 2" key="1">
    <citation type="submission" date="2019-05" db="EMBL/GenBank/DDBJ databases">
        <title>Nakamurella sp. N5BH11, whole genome shotgun sequence.</title>
        <authorList>
            <person name="Tuo L."/>
        </authorList>
    </citation>
    <scope>NUCLEOTIDE SEQUENCE [LARGE SCALE GENOMIC DNA]</scope>
    <source>
        <strain evidence="1 2">N5BH11</strain>
    </source>
</reference>
<organism evidence="1 2">
    <name type="scientific">Nakamurella flava</name>
    <dbReference type="NCBI Taxonomy" id="2576308"/>
    <lineage>
        <taxon>Bacteria</taxon>
        <taxon>Bacillati</taxon>
        <taxon>Actinomycetota</taxon>
        <taxon>Actinomycetes</taxon>
        <taxon>Nakamurellales</taxon>
        <taxon>Nakamurellaceae</taxon>
        <taxon>Nakamurella</taxon>
    </lineage>
</organism>
<gene>
    <name evidence="1" type="ORF">FDO65_15225</name>
</gene>
<protein>
    <submittedName>
        <fullName evidence="1">DUF429 domain-containing protein</fullName>
    </submittedName>
</protein>
<sequence>MGAAAPTAGVDLAAAPTNTAVAVVDWSMDGEAELTQLTVGVADDAIVEVIGRVARAGGRTGIDCPLGWPERFVEFLLAHRGGTAPTDLGTPDARRPLLYRRTDLAVIAAGHRPLSVAADRIAHPAVRVAGILARLSEPGRPVDRSGRGPVAEVYPAVALRHWGLTSRAYKGTANAAVRSALVGNLLATIPWLRVSGGQRELLCRSDHALDALVSALVARAVVIGAATVPPPADAAVAAIEGWIALPTTALHRLPTGGATA</sequence>
<accession>A0A4U6QFP5</accession>
<evidence type="ECO:0000313" key="1">
    <source>
        <dbReference type="EMBL" id="TKV59033.1"/>
    </source>
</evidence>
<dbReference type="AlphaFoldDB" id="A0A4U6QFP5"/>
<comment type="caution">
    <text evidence="1">The sequence shown here is derived from an EMBL/GenBank/DDBJ whole genome shotgun (WGS) entry which is preliminary data.</text>
</comment>